<gene>
    <name evidence="2" type="ORF">H010_03332</name>
</gene>
<name>A0A9X4S6U7_9BURK</name>
<evidence type="ECO:0000313" key="2">
    <source>
        <dbReference type="EMBL" id="MDG5974267.1"/>
    </source>
</evidence>
<sequence length="281" mass="28905">MPPEPASARGGVLPEHICPTCKVRNSAKALFCQACGVPLVPPSVAFHPMPELPGGGSRQRVGVLLAGLVLVLAGLGTWWKLSHSNGSPSLAATAEATAPVPASTSPNGPATPAPAQATPASAVAPDAAATSPAPGDATHLSEAERLRLSLERLEREDKERTAALEQRRVAMAAEQQRRAELARRRAEAAAAAAAAAASHSASASSSSQPSTAATPAEAKTETAPPLAASAATVEAACAGSTNFFARDLCRIRECRKPSFASDPICVRFREMEEATRRKLAN</sequence>
<reference evidence="2" key="1">
    <citation type="submission" date="2013-01" db="EMBL/GenBank/DDBJ databases">
        <title>Genome draft of Hydrogenophaga taeniospiralis 2K1.</title>
        <authorList>
            <person name="Gomila M."/>
            <person name="Lalucat J."/>
        </authorList>
    </citation>
    <scope>NUCLEOTIDE SEQUENCE</scope>
    <source>
        <strain evidence="2">CCUG 15921</strain>
    </source>
</reference>
<protein>
    <recommendedName>
        <fullName evidence="4">Zinc ribbon domain-containing protein</fullName>
    </recommendedName>
</protein>
<organism evidence="2 3">
    <name type="scientific">Hydrogenophaga taeniospiralis CCUG 15921</name>
    <dbReference type="NCBI Taxonomy" id="1281780"/>
    <lineage>
        <taxon>Bacteria</taxon>
        <taxon>Pseudomonadati</taxon>
        <taxon>Pseudomonadota</taxon>
        <taxon>Betaproteobacteria</taxon>
        <taxon>Burkholderiales</taxon>
        <taxon>Comamonadaceae</taxon>
        <taxon>Hydrogenophaga</taxon>
    </lineage>
</organism>
<evidence type="ECO:0008006" key="4">
    <source>
        <dbReference type="Google" id="ProtNLM"/>
    </source>
</evidence>
<evidence type="ECO:0000256" key="1">
    <source>
        <dbReference type="SAM" id="MobiDB-lite"/>
    </source>
</evidence>
<dbReference type="EMBL" id="AOGK01000002">
    <property type="protein sequence ID" value="MDG5974267.1"/>
    <property type="molecule type" value="Genomic_DNA"/>
</dbReference>
<feature type="compositionally biased region" description="Low complexity" evidence="1">
    <location>
        <begin position="88"/>
        <end position="138"/>
    </location>
</feature>
<dbReference type="AlphaFoldDB" id="A0A9X4S6U7"/>
<feature type="region of interest" description="Disordered" evidence="1">
    <location>
        <begin position="88"/>
        <end position="141"/>
    </location>
</feature>
<evidence type="ECO:0000313" key="3">
    <source>
        <dbReference type="Proteomes" id="UP001152876"/>
    </source>
</evidence>
<feature type="region of interest" description="Disordered" evidence="1">
    <location>
        <begin position="198"/>
        <end position="225"/>
    </location>
</feature>
<dbReference type="Proteomes" id="UP001152876">
    <property type="component" value="Unassembled WGS sequence"/>
</dbReference>
<comment type="caution">
    <text evidence="2">The sequence shown here is derived from an EMBL/GenBank/DDBJ whole genome shotgun (WGS) entry which is preliminary data.</text>
</comment>
<proteinExistence type="predicted"/>
<keyword evidence="3" id="KW-1185">Reference proteome</keyword>
<accession>A0A9X4S6U7</accession>